<accession>A0ABW4W5E7</accession>
<keyword evidence="2" id="KW-1185">Reference proteome</keyword>
<comment type="caution">
    <text evidence="1">The sequence shown here is derived from an EMBL/GenBank/DDBJ whole genome shotgun (WGS) entry which is preliminary data.</text>
</comment>
<dbReference type="InterPro" id="IPR025437">
    <property type="entry name" value="YfhE-like"/>
</dbReference>
<evidence type="ECO:0000313" key="2">
    <source>
        <dbReference type="Proteomes" id="UP001597383"/>
    </source>
</evidence>
<dbReference type="RefSeq" id="WP_377558423.1">
    <property type="nucleotide sequence ID" value="NZ_JBHUHQ010000037.1"/>
</dbReference>
<gene>
    <name evidence="1" type="ORF">ACFSJF_19430</name>
</gene>
<evidence type="ECO:0000313" key="1">
    <source>
        <dbReference type="EMBL" id="MFD2046446.1"/>
    </source>
</evidence>
<name>A0ABW4W5E7_9BACI</name>
<sequence length="42" mass="4992">MAKAKHDAKEKHLSKTQEVLYQKEFKHANQVYNEFSQKGKRS</sequence>
<protein>
    <submittedName>
        <fullName evidence="1">YfhE family protein</fullName>
    </submittedName>
</protein>
<dbReference type="Proteomes" id="UP001597383">
    <property type="component" value="Unassembled WGS sequence"/>
</dbReference>
<organism evidence="1 2">
    <name type="scientific">Ornithinibacillus salinisoli</name>
    <dbReference type="NCBI Taxonomy" id="1848459"/>
    <lineage>
        <taxon>Bacteria</taxon>
        <taxon>Bacillati</taxon>
        <taxon>Bacillota</taxon>
        <taxon>Bacilli</taxon>
        <taxon>Bacillales</taxon>
        <taxon>Bacillaceae</taxon>
        <taxon>Ornithinibacillus</taxon>
    </lineage>
</organism>
<proteinExistence type="predicted"/>
<dbReference type="EMBL" id="JBHUHQ010000037">
    <property type="protein sequence ID" value="MFD2046446.1"/>
    <property type="molecule type" value="Genomic_DNA"/>
</dbReference>
<reference evidence="2" key="1">
    <citation type="journal article" date="2019" name="Int. J. Syst. Evol. Microbiol.">
        <title>The Global Catalogue of Microorganisms (GCM) 10K type strain sequencing project: providing services to taxonomists for standard genome sequencing and annotation.</title>
        <authorList>
            <consortium name="The Broad Institute Genomics Platform"/>
            <consortium name="The Broad Institute Genome Sequencing Center for Infectious Disease"/>
            <person name="Wu L."/>
            <person name="Ma J."/>
        </authorList>
    </citation>
    <scope>NUCLEOTIDE SEQUENCE [LARGE SCALE GENOMIC DNA]</scope>
    <source>
        <strain evidence="2">R28</strain>
    </source>
</reference>
<dbReference type="Pfam" id="PF14152">
    <property type="entry name" value="YfhE"/>
    <property type="match status" value="1"/>
</dbReference>